<dbReference type="VEuPathDB" id="FungiDB:NFIA_011400"/>
<dbReference type="PANTHER" id="PTHR46771">
    <property type="entry name" value="DETERIN"/>
    <property type="match status" value="1"/>
</dbReference>
<keyword evidence="5" id="KW-1185">Reference proteome</keyword>
<sequence length="877" mass="98298">MIKEMETFAARLASFDLVLHPERRRTSSAKSVKPISWPHSRPSPAELAHAGFYYNPYETNPDNTTCYLCQRALDGWESEDNPITEHLKHSKDCGWAIMMDIEQHSSNPAEIEDPTSDRIAQARQATFGDQWPHDGKRGWVCQSEKMVEGGWYFCPTEESNDLASCAYCKLSLDGWEPKDDPFEEHYRRSADCSFFVFAQPPGKKSKSSRSKKSRVSKASSRLSTQSTVSEAPMTALDNQMDEDDIPQPPTKTKAPKKSSKSKSKTSKSKKDDTLEPDNQMDLDTMEYAQPEPAKPKRTRGKKRSSEEMDPEESNIAIAEVIHQSEPPTKKRATKSRNSATQREDSTRGDVAIADVHEADEEALLEAEAKKGRATTKKKTSSKSRKVSEDSLVEKAALETRLPRDSEMDAAIEAELEAGEPMVEEPPAETHKSSKKSKSKKKTKKAAEEPPMVQHDIVERNEEQELRRVDDDEFIYRRTSDIQLPAEQPKPAKSATKQKTSKEERLSEKKTFESPRSRPATIVDLPEVDAEADRRHQGSFVSVEVTARDPEQDFEPEKRDSGSQMKKATKKSSTSKAKKTSHARATSPESGTPASERPDTRHSLKPEAPLQPEQKTISPHSQDQVQEQELEPESEPELVQDPEDDIEQDREVDPEPEPHLEVNETPVRRRSSKVPPKTAERFSDIPQEKQFAKSIAETRTPNSHKVPQARIHSSRQESDAVSPLPSTSKSSPSSSPQSSDAENQPPTIQLSAPRAQLASPSKEKTVRIPLATSTPSPSKRNADSGALRSLHPWTPIDIDEILYASMSDKENVDVGAALNSIKGDLTSPEKKMTVEEWVYWHARNGEEKLKRECERLVSQFEKEGARAMRALEGIECID</sequence>
<dbReference type="Pfam" id="PF00653">
    <property type="entry name" value="BIR"/>
    <property type="match status" value="2"/>
</dbReference>
<feature type="compositionally biased region" description="Basic and acidic residues" evidence="3">
    <location>
        <begin position="545"/>
        <end position="560"/>
    </location>
</feature>
<dbReference type="STRING" id="331117.A1D209"/>
<feature type="compositionally biased region" description="Acidic residues" evidence="3">
    <location>
        <begin position="274"/>
        <end position="284"/>
    </location>
</feature>
<feature type="compositionally biased region" description="Basic residues" evidence="3">
    <location>
        <begin position="371"/>
        <end position="384"/>
    </location>
</feature>
<keyword evidence="2" id="KW-0862">Zinc</keyword>
<dbReference type="Gene3D" id="1.10.1170.10">
    <property type="entry name" value="Inhibitor Of Apoptosis Protein (2mihbC-IAP-1), Chain A"/>
    <property type="match status" value="2"/>
</dbReference>
<proteinExistence type="predicted"/>
<feature type="compositionally biased region" description="Polar residues" evidence="3">
    <location>
        <begin position="612"/>
        <end position="622"/>
    </location>
</feature>
<feature type="compositionally biased region" description="Low complexity" evidence="3">
    <location>
        <begin position="721"/>
        <end position="738"/>
    </location>
</feature>
<evidence type="ECO:0000256" key="2">
    <source>
        <dbReference type="ARBA" id="ARBA00022833"/>
    </source>
</evidence>
<feature type="compositionally biased region" description="Polar residues" evidence="3">
    <location>
        <begin position="739"/>
        <end position="749"/>
    </location>
</feature>
<dbReference type="PROSITE" id="PS50143">
    <property type="entry name" value="BIR_REPEAT_2"/>
    <property type="match status" value="2"/>
</dbReference>
<dbReference type="eggNOG" id="KOG1101">
    <property type="taxonomic scope" value="Eukaryota"/>
</dbReference>
<feature type="compositionally biased region" description="Acidic residues" evidence="3">
    <location>
        <begin position="625"/>
        <end position="647"/>
    </location>
</feature>
<evidence type="ECO:0000313" key="5">
    <source>
        <dbReference type="Proteomes" id="UP000006702"/>
    </source>
</evidence>
<feature type="compositionally biased region" description="Acidic residues" evidence="3">
    <location>
        <begin position="407"/>
        <end position="426"/>
    </location>
</feature>
<feature type="compositionally biased region" description="Basic and acidic residues" evidence="3">
    <location>
        <begin position="499"/>
        <end position="515"/>
    </location>
</feature>
<dbReference type="RefSeq" id="XP_001264349.1">
    <property type="nucleotide sequence ID" value="XM_001264348.1"/>
</dbReference>
<dbReference type="HOGENOM" id="CLU_010318_1_0_1"/>
<dbReference type="InterPro" id="IPR051190">
    <property type="entry name" value="Baculoviral_IAP"/>
</dbReference>
<dbReference type="Proteomes" id="UP000006702">
    <property type="component" value="Unassembled WGS sequence"/>
</dbReference>
<dbReference type="SUPFAM" id="SSF57924">
    <property type="entry name" value="Inhibitor of apoptosis (IAP) repeat"/>
    <property type="match status" value="2"/>
</dbReference>
<feature type="compositionally biased region" description="Basic residues" evidence="3">
    <location>
        <begin position="253"/>
        <end position="267"/>
    </location>
</feature>
<feature type="compositionally biased region" description="Basic and acidic residues" evidence="3">
    <location>
        <begin position="677"/>
        <end position="690"/>
    </location>
</feature>
<accession>A1D209</accession>
<feature type="compositionally biased region" description="Basic and acidic residues" evidence="3">
    <location>
        <begin position="385"/>
        <end position="406"/>
    </location>
</feature>
<evidence type="ECO:0000313" key="4">
    <source>
        <dbReference type="EMBL" id="EAW22452.1"/>
    </source>
</evidence>
<dbReference type="PANTHER" id="PTHR46771:SF5">
    <property type="entry name" value="DETERIN"/>
    <property type="match status" value="1"/>
</dbReference>
<dbReference type="SMART" id="SM00238">
    <property type="entry name" value="BIR"/>
    <property type="match status" value="2"/>
</dbReference>
<feature type="compositionally biased region" description="Basic and acidic residues" evidence="3">
    <location>
        <begin position="648"/>
        <end position="661"/>
    </location>
</feature>
<gene>
    <name evidence="4" type="ORF">NFIA_011400</name>
</gene>
<protein>
    <submittedName>
        <fullName evidence="4">Chromosome segregation protein BIR1, putative</fullName>
    </submittedName>
</protein>
<feature type="compositionally biased region" description="Basic residues" evidence="3">
    <location>
        <begin position="432"/>
        <end position="443"/>
    </location>
</feature>
<keyword evidence="1" id="KW-0479">Metal-binding</keyword>
<name>A1D209_NEOFI</name>
<evidence type="ECO:0000256" key="1">
    <source>
        <dbReference type="ARBA" id="ARBA00022723"/>
    </source>
</evidence>
<reference evidence="5" key="1">
    <citation type="journal article" date="2008" name="PLoS Genet.">
        <title>Genomic islands in the pathogenic filamentous fungus Aspergillus fumigatus.</title>
        <authorList>
            <person name="Fedorova N.D."/>
            <person name="Khaldi N."/>
            <person name="Joardar V.S."/>
            <person name="Maiti R."/>
            <person name="Amedeo P."/>
            <person name="Anderson M.J."/>
            <person name="Crabtree J."/>
            <person name="Silva J.C."/>
            <person name="Badger J.H."/>
            <person name="Albarraq A."/>
            <person name="Angiuoli S."/>
            <person name="Bussey H."/>
            <person name="Bowyer P."/>
            <person name="Cotty P.J."/>
            <person name="Dyer P.S."/>
            <person name="Egan A."/>
            <person name="Galens K."/>
            <person name="Fraser-Liggett C.M."/>
            <person name="Haas B.J."/>
            <person name="Inman J.M."/>
            <person name="Kent R."/>
            <person name="Lemieux S."/>
            <person name="Malavazi I."/>
            <person name="Orvis J."/>
            <person name="Roemer T."/>
            <person name="Ronning C.M."/>
            <person name="Sundaram J.P."/>
            <person name="Sutton G."/>
            <person name="Turner G."/>
            <person name="Venter J.C."/>
            <person name="White O.R."/>
            <person name="Whitty B.R."/>
            <person name="Youngman P."/>
            <person name="Wolfe K.H."/>
            <person name="Goldman G.H."/>
            <person name="Wortman J.R."/>
            <person name="Jiang B."/>
            <person name="Denning D.W."/>
            <person name="Nierman W.C."/>
        </authorList>
    </citation>
    <scope>NUCLEOTIDE SEQUENCE [LARGE SCALE GENOMIC DNA]</scope>
    <source>
        <strain evidence="5">ATCC 1020 / DSM 3700 / CBS 544.65 / FGSC A1164 / JCM 1740 / NRRL 181 / WB 181</strain>
    </source>
</reference>
<feature type="compositionally biased region" description="Basic and acidic residues" evidence="3">
    <location>
        <begin position="595"/>
        <end position="604"/>
    </location>
</feature>
<organism evidence="4 5">
    <name type="scientific">Neosartorya fischeri (strain ATCC 1020 / DSM 3700 / CBS 544.65 / FGSC A1164 / JCM 1740 / NRRL 181 / WB 181)</name>
    <name type="common">Aspergillus fischerianus</name>
    <dbReference type="NCBI Taxonomy" id="331117"/>
    <lineage>
        <taxon>Eukaryota</taxon>
        <taxon>Fungi</taxon>
        <taxon>Dikarya</taxon>
        <taxon>Ascomycota</taxon>
        <taxon>Pezizomycotina</taxon>
        <taxon>Eurotiomycetes</taxon>
        <taxon>Eurotiomycetidae</taxon>
        <taxon>Eurotiales</taxon>
        <taxon>Aspergillaceae</taxon>
        <taxon>Aspergillus</taxon>
        <taxon>Aspergillus subgen. Fumigati</taxon>
    </lineage>
</organism>
<dbReference type="OMA" id="DEHYNRS"/>
<dbReference type="GeneID" id="4591401"/>
<evidence type="ECO:0000256" key="3">
    <source>
        <dbReference type="SAM" id="MobiDB-lite"/>
    </source>
</evidence>
<dbReference type="OrthoDB" id="2196114at2759"/>
<dbReference type="InterPro" id="IPR001370">
    <property type="entry name" value="BIR_rpt"/>
</dbReference>
<dbReference type="KEGG" id="nfi:NFIA_011400"/>
<dbReference type="AlphaFoldDB" id="A1D209"/>
<feature type="compositionally biased region" description="Basic residues" evidence="3">
    <location>
        <begin position="203"/>
        <end position="215"/>
    </location>
</feature>
<dbReference type="GO" id="GO:0046872">
    <property type="term" value="F:metal ion binding"/>
    <property type="evidence" value="ECO:0007669"/>
    <property type="project" value="UniProtKB-KW"/>
</dbReference>
<feature type="region of interest" description="Disordered" evidence="3">
    <location>
        <begin position="200"/>
        <end position="788"/>
    </location>
</feature>
<feature type="compositionally biased region" description="Basic and acidic residues" evidence="3">
    <location>
        <begin position="455"/>
        <end position="479"/>
    </location>
</feature>
<dbReference type="EMBL" id="DS027688">
    <property type="protein sequence ID" value="EAW22452.1"/>
    <property type="molecule type" value="Genomic_DNA"/>
</dbReference>
<dbReference type="CDD" id="cd00022">
    <property type="entry name" value="BIR"/>
    <property type="match status" value="2"/>
</dbReference>